<evidence type="ECO:0000313" key="2">
    <source>
        <dbReference type="EMBL" id="KAK3236983.1"/>
    </source>
</evidence>
<dbReference type="Pfam" id="PF23304">
    <property type="entry name" value="GAE_BBS1"/>
    <property type="match status" value="1"/>
</dbReference>
<evidence type="ECO:0000313" key="3">
    <source>
        <dbReference type="Proteomes" id="UP001190700"/>
    </source>
</evidence>
<protein>
    <recommendedName>
        <fullName evidence="1">Bardet-Biedl syndrome 1 protein GAE domain-containing protein</fullName>
    </recommendedName>
</protein>
<proteinExistence type="predicted"/>
<dbReference type="AlphaFoldDB" id="A0AAE0BI05"/>
<dbReference type="PANTHER" id="PTHR20870:SF0">
    <property type="entry name" value="BARDET-BIEDL SYNDROME 1 PROTEIN"/>
    <property type="match status" value="1"/>
</dbReference>
<dbReference type="GO" id="GO:0005119">
    <property type="term" value="F:smoothened binding"/>
    <property type="evidence" value="ECO:0007669"/>
    <property type="project" value="TreeGrafter"/>
</dbReference>
<dbReference type="EMBL" id="LGRX02034742">
    <property type="protein sequence ID" value="KAK3236983.1"/>
    <property type="molecule type" value="Genomic_DNA"/>
</dbReference>
<feature type="non-terminal residue" evidence="2">
    <location>
        <position position="1"/>
    </location>
</feature>
<gene>
    <name evidence="2" type="ORF">CYMTET_52909</name>
</gene>
<organism evidence="2 3">
    <name type="scientific">Cymbomonas tetramitiformis</name>
    <dbReference type="NCBI Taxonomy" id="36881"/>
    <lineage>
        <taxon>Eukaryota</taxon>
        <taxon>Viridiplantae</taxon>
        <taxon>Chlorophyta</taxon>
        <taxon>Pyramimonadophyceae</taxon>
        <taxon>Pyramimonadales</taxon>
        <taxon>Pyramimonadaceae</taxon>
        <taxon>Cymbomonas</taxon>
    </lineage>
</organism>
<name>A0AAE0BI05_9CHLO</name>
<dbReference type="GO" id="GO:0061512">
    <property type="term" value="P:protein localization to cilium"/>
    <property type="evidence" value="ECO:0007669"/>
    <property type="project" value="TreeGrafter"/>
</dbReference>
<dbReference type="GO" id="GO:0005930">
    <property type="term" value="C:axoneme"/>
    <property type="evidence" value="ECO:0007669"/>
    <property type="project" value="TreeGrafter"/>
</dbReference>
<dbReference type="GO" id="GO:0034464">
    <property type="term" value="C:BBSome"/>
    <property type="evidence" value="ECO:0007669"/>
    <property type="project" value="InterPro"/>
</dbReference>
<feature type="domain" description="Bardet-Biedl syndrome 1 protein GAE" evidence="1">
    <location>
        <begin position="11"/>
        <end position="112"/>
    </location>
</feature>
<accession>A0AAE0BI05</accession>
<dbReference type="GO" id="GO:0005113">
    <property type="term" value="F:patched binding"/>
    <property type="evidence" value="ECO:0007669"/>
    <property type="project" value="TreeGrafter"/>
</dbReference>
<dbReference type="PANTHER" id="PTHR20870">
    <property type="entry name" value="BARDET-BIEDL SYNDROME 1 PROTEIN"/>
    <property type="match status" value="1"/>
</dbReference>
<dbReference type="InterPro" id="IPR056419">
    <property type="entry name" value="GAE_BBS1"/>
</dbReference>
<dbReference type="Proteomes" id="UP001190700">
    <property type="component" value="Unassembled WGS sequence"/>
</dbReference>
<sequence length="115" mass="12352">GPISYTSGSSLRLNAQVQGLGPMFKIKLSLQNTGGKPIFNLPMMLATSKIYHISPSQLNIPLLIPGLMYQYEANVQCMDENGSADSVRVFVCANGSCVPVLSAVVKMPMSELMEA</sequence>
<evidence type="ECO:0000259" key="1">
    <source>
        <dbReference type="Pfam" id="PF23304"/>
    </source>
</evidence>
<keyword evidence="3" id="KW-1185">Reference proteome</keyword>
<dbReference type="GO" id="GO:0005815">
    <property type="term" value="C:microtubule organizing center"/>
    <property type="evidence" value="ECO:0007669"/>
    <property type="project" value="TreeGrafter"/>
</dbReference>
<dbReference type="InterPro" id="IPR028784">
    <property type="entry name" value="BBS1"/>
</dbReference>
<dbReference type="GO" id="GO:1905515">
    <property type="term" value="P:non-motile cilium assembly"/>
    <property type="evidence" value="ECO:0007669"/>
    <property type="project" value="InterPro"/>
</dbReference>
<comment type="caution">
    <text evidence="2">The sequence shown here is derived from an EMBL/GenBank/DDBJ whole genome shotgun (WGS) entry which is preliminary data.</text>
</comment>
<reference evidence="2 3" key="1">
    <citation type="journal article" date="2015" name="Genome Biol. Evol.">
        <title>Comparative Genomics of a Bacterivorous Green Alga Reveals Evolutionary Causalities and Consequences of Phago-Mixotrophic Mode of Nutrition.</title>
        <authorList>
            <person name="Burns J.A."/>
            <person name="Paasch A."/>
            <person name="Narechania A."/>
            <person name="Kim E."/>
        </authorList>
    </citation>
    <scope>NUCLEOTIDE SEQUENCE [LARGE SCALE GENOMIC DNA]</scope>
    <source>
        <strain evidence="2 3">PLY_AMNH</strain>
    </source>
</reference>